<feature type="domain" description="Nitroreductase" evidence="8">
    <location>
        <begin position="14"/>
        <end position="201"/>
    </location>
</feature>
<keyword evidence="5" id="KW-0521">NADP</keyword>
<keyword evidence="7" id="KW-0520">NAD</keyword>
<dbReference type="PANTHER" id="PTHR23026">
    <property type="entry name" value="NADPH NITROREDUCTASE"/>
    <property type="match status" value="1"/>
</dbReference>
<evidence type="ECO:0000256" key="5">
    <source>
        <dbReference type="ARBA" id="ARBA00022857"/>
    </source>
</evidence>
<dbReference type="PANTHER" id="PTHR23026:SF125">
    <property type="entry name" value="OXYGEN-INSENSITIVE NAD(P)H NITROREDUCTASE"/>
    <property type="match status" value="1"/>
</dbReference>
<dbReference type="InterPro" id="IPR029479">
    <property type="entry name" value="Nitroreductase"/>
</dbReference>
<evidence type="ECO:0000256" key="1">
    <source>
        <dbReference type="ARBA" id="ARBA00001917"/>
    </source>
</evidence>
<evidence type="ECO:0000256" key="3">
    <source>
        <dbReference type="ARBA" id="ARBA00022630"/>
    </source>
</evidence>
<evidence type="ECO:0000256" key="7">
    <source>
        <dbReference type="ARBA" id="ARBA00023027"/>
    </source>
</evidence>
<organism evidence="9 10">
    <name type="scientific">Dehalobacterium formicoaceticum</name>
    <dbReference type="NCBI Taxonomy" id="51515"/>
    <lineage>
        <taxon>Bacteria</taxon>
        <taxon>Bacillati</taxon>
        <taxon>Bacillota</taxon>
        <taxon>Clostridia</taxon>
        <taxon>Eubacteriales</taxon>
        <taxon>Peptococcaceae</taxon>
        <taxon>Dehalobacterium</taxon>
    </lineage>
</organism>
<evidence type="ECO:0000256" key="6">
    <source>
        <dbReference type="ARBA" id="ARBA00023002"/>
    </source>
</evidence>
<protein>
    <submittedName>
        <fullName evidence="9">NAD(P)H-dependent oxidoreductase</fullName>
    </submittedName>
</protein>
<keyword evidence="6" id="KW-0560">Oxidoreductase</keyword>
<comment type="caution">
    <text evidence="9">The sequence shown here is derived from an EMBL/GenBank/DDBJ whole genome shotgun (WGS) entry which is preliminary data.</text>
</comment>
<dbReference type="SUPFAM" id="SSF55469">
    <property type="entry name" value="FMN-dependent nitroreductase-like"/>
    <property type="match status" value="1"/>
</dbReference>
<proteinExistence type="inferred from homology"/>
<dbReference type="InterPro" id="IPR033878">
    <property type="entry name" value="NfsB-like"/>
</dbReference>
<comment type="cofactor">
    <cofactor evidence="1">
        <name>FMN</name>
        <dbReference type="ChEBI" id="CHEBI:58210"/>
    </cofactor>
</comment>
<keyword evidence="4" id="KW-0288">FMN</keyword>
<comment type="similarity">
    <text evidence="2">Belongs to the nitroreductase family.</text>
</comment>
<keyword evidence="3" id="KW-0285">Flavoprotein</keyword>
<keyword evidence="10" id="KW-1185">Reference proteome</keyword>
<dbReference type="EMBL" id="JANPWE010000005">
    <property type="protein sequence ID" value="MCR6546056.1"/>
    <property type="molecule type" value="Genomic_DNA"/>
</dbReference>
<dbReference type="CDD" id="cd02149">
    <property type="entry name" value="NfsB-like"/>
    <property type="match status" value="1"/>
</dbReference>
<accession>A0ABT1Y8S3</accession>
<dbReference type="InterPro" id="IPR050627">
    <property type="entry name" value="Nitroreductase/BluB"/>
</dbReference>
<evidence type="ECO:0000259" key="8">
    <source>
        <dbReference type="Pfam" id="PF00881"/>
    </source>
</evidence>
<reference evidence="9 10" key="1">
    <citation type="submission" date="2022-08" db="EMBL/GenBank/DDBJ databases">
        <title>Proteogenomics of the novel Dehalobacterium formicoaceticum strain EZ94 highlights a key role of methyltransferases during anaerobic dichloromethane degradation.</title>
        <authorList>
            <person name="Wasmund K."/>
        </authorList>
    </citation>
    <scope>NUCLEOTIDE SEQUENCE [LARGE SCALE GENOMIC DNA]</scope>
    <source>
        <strain evidence="9 10">EZ94</strain>
    </source>
</reference>
<dbReference type="RefSeq" id="WP_257913481.1">
    <property type="nucleotide sequence ID" value="NZ_JANPWE010000005.1"/>
</dbReference>
<evidence type="ECO:0000256" key="4">
    <source>
        <dbReference type="ARBA" id="ARBA00022643"/>
    </source>
</evidence>
<evidence type="ECO:0000313" key="9">
    <source>
        <dbReference type="EMBL" id="MCR6546056.1"/>
    </source>
</evidence>
<dbReference type="Proteomes" id="UP001524944">
    <property type="component" value="Unassembled WGS sequence"/>
</dbReference>
<dbReference type="Gene3D" id="3.40.109.10">
    <property type="entry name" value="NADH Oxidase"/>
    <property type="match status" value="1"/>
</dbReference>
<dbReference type="InterPro" id="IPR000415">
    <property type="entry name" value="Nitroreductase-like"/>
</dbReference>
<evidence type="ECO:0000256" key="2">
    <source>
        <dbReference type="ARBA" id="ARBA00007118"/>
    </source>
</evidence>
<evidence type="ECO:0000313" key="10">
    <source>
        <dbReference type="Proteomes" id="UP001524944"/>
    </source>
</evidence>
<sequence length="222" mass="26365">MQEARKFILETFQNRYTCKGYDPEKRVADEDFMVIMEAGRLSPSSMGYEPWKFVLLNNQAIKEKIRPYSWGAEKSIDGASHFVLILARSNQDMRYDSEYIQYITKEIQQFPDDQIPARRDKFKNFQEKDFKLMESERALFDWTCKQTYIPFTNMLTAAAILGVDSTPIEGFDREEVEEILIKEGVYDPEHFRLSCMIAFGYKNRDHRPKTRRRMEEVLEVFD</sequence>
<dbReference type="Pfam" id="PF00881">
    <property type="entry name" value="Nitroreductase"/>
    <property type="match status" value="1"/>
</dbReference>
<name>A0ABT1Y8S3_9FIRM</name>
<gene>
    <name evidence="9" type="ORF">NVS47_11120</name>
</gene>